<accession>A0A8R1HW00</accession>
<evidence type="ECO:0000313" key="2">
    <source>
        <dbReference type="EnsemblMetazoa" id="CJA12450.1"/>
    </source>
</evidence>
<feature type="compositionally biased region" description="Low complexity" evidence="1">
    <location>
        <begin position="114"/>
        <end position="126"/>
    </location>
</feature>
<evidence type="ECO:0000256" key="1">
    <source>
        <dbReference type="SAM" id="MobiDB-lite"/>
    </source>
</evidence>
<reference evidence="3" key="1">
    <citation type="submission" date="2010-08" db="EMBL/GenBank/DDBJ databases">
        <authorList>
            <consortium name="Caenorhabditis japonica Sequencing Consortium"/>
            <person name="Wilson R.K."/>
        </authorList>
    </citation>
    <scope>NUCLEOTIDE SEQUENCE [LARGE SCALE GENOMIC DNA]</scope>
    <source>
        <strain evidence="3">DF5081</strain>
    </source>
</reference>
<dbReference type="AlphaFoldDB" id="A0A8R1HW00"/>
<sequence>MSLDRMDTSEVEVPNDREIEKITEGEKQREVQETPKTPNQEQPAPSASSGQGQDEDVGEQMDVAGEEQDVVDTAPKTPRRTGRVRKLPSASSSVAKVETAVTPGKRGRKRKGSESVNTTVNSVSNEPKTPARKTGSLLLLQLTIYYCVI</sequence>
<name>A0A8R1HW00_CAEJA</name>
<protein>
    <submittedName>
        <fullName evidence="2">Uncharacterized protein</fullName>
    </submittedName>
</protein>
<evidence type="ECO:0000313" key="3">
    <source>
        <dbReference type="Proteomes" id="UP000005237"/>
    </source>
</evidence>
<keyword evidence="3" id="KW-1185">Reference proteome</keyword>
<feature type="compositionally biased region" description="Basic residues" evidence="1">
    <location>
        <begin position="77"/>
        <end position="86"/>
    </location>
</feature>
<feature type="compositionally biased region" description="Polar residues" evidence="1">
    <location>
        <begin position="34"/>
        <end position="52"/>
    </location>
</feature>
<organism evidence="2 3">
    <name type="scientific">Caenorhabditis japonica</name>
    <dbReference type="NCBI Taxonomy" id="281687"/>
    <lineage>
        <taxon>Eukaryota</taxon>
        <taxon>Metazoa</taxon>
        <taxon>Ecdysozoa</taxon>
        <taxon>Nematoda</taxon>
        <taxon>Chromadorea</taxon>
        <taxon>Rhabditida</taxon>
        <taxon>Rhabditina</taxon>
        <taxon>Rhabditomorpha</taxon>
        <taxon>Rhabditoidea</taxon>
        <taxon>Rhabditidae</taxon>
        <taxon>Peloderinae</taxon>
        <taxon>Caenorhabditis</taxon>
    </lineage>
</organism>
<reference evidence="2" key="2">
    <citation type="submission" date="2022-06" db="UniProtKB">
        <authorList>
            <consortium name="EnsemblMetazoa"/>
        </authorList>
    </citation>
    <scope>IDENTIFICATION</scope>
    <source>
        <strain evidence="2">DF5081</strain>
    </source>
</reference>
<proteinExistence type="predicted"/>
<dbReference type="Proteomes" id="UP000005237">
    <property type="component" value="Unassembled WGS sequence"/>
</dbReference>
<dbReference type="EnsemblMetazoa" id="CJA12450.1">
    <property type="protein sequence ID" value="CJA12450.1"/>
    <property type="gene ID" value="WBGene00131654"/>
</dbReference>
<feature type="compositionally biased region" description="Basic and acidic residues" evidence="1">
    <location>
        <begin position="1"/>
        <end position="33"/>
    </location>
</feature>
<feature type="compositionally biased region" description="Acidic residues" evidence="1">
    <location>
        <begin position="53"/>
        <end position="70"/>
    </location>
</feature>
<feature type="region of interest" description="Disordered" evidence="1">
    <location>
        <begin position="1"/>
        <end position="134"/>
    </location>
</feature>